<dbReference type="SUPFAM" id="SSF75304">
    <property type="entry name" value="Amidase signature (AS) enzymes"/>
    <property type="match status" value="1"/>
</dbReference>
<evidence type="ECO:0000256" key="1">
    <source>
        <dbReference type="ARBA" id="ARBA00009199"/>
    </source>
</evidence>
<dbReference type="PROSITE" id="PS00571">
    <property type="entry name" value="AMIDASES"/>
    <property type="match status" value="1"/>
</dbReference>
<dbReference type="PANTHER" id="PTHR11895:SF7">
    <property type="entry name" value="GLUTAMYL-TRNA(GLN) AMIDOTRANSFERASE SUBUNIT A, MITOCHONDRIAL"/>
    <property type="match status" value="1"/>
</dbReference>
<evidence type="ECO:0000313" key="4">
    <source>
        <dbReference type="Proteomes" id="UP000481583"/>
    </source>
</evidence>
<organism evidence="3 4">
    <name type="scientific">Streptomyces coryli</name>
    <dbReference type="NCBI Taxonomy" id="1128680"/>
    <lineage>
        <taxon>Bacteria</taxon>
        <taxon>Bacillati</taxon>
        <taxon>Actinomycetota</taxon>
        <taxon>Actinomycetes</taxon>
        <taxon>Kitasatosporales</taxon>
        <taxon>Streptomycetaceae</taxon>
        <taxon>Streptomyces</taxon>
    </lineage>
</organism>
<dbReference type="GO" id="GO:0003824">
    <property type="term" value="F:catalytic activity"/>
    <property type="evidence" value="ECO:0007669"/>
    <property type="project" value="InterPro"/>
</dbReference>
<name>A0A6G4TVX9_9ACTN</name>
<dbReference type="InterPro" id="IPR023631">
    <property type="entry name" value="Amidase_dom"/>
</dbReference>
<feature type="domain" description="Amidase" evidence="2">
    <location>
        <begin position="25"/>
        <end position="451"/>
    </location>
</feature>
<comment type="caution">
    <text evidence="3">The sequence shown here is derived from an EMBL/GenBank/DDBJ whole genome shotgun (WGS) entry which is preliminary data.</text>
</comment>
<accession>A0A6G4TVX9</accession>
<proteinExistence type="inferred from homology"/>
<comment type="similarity">
    <text evidence="1">Belongs to the amidase family.</text>
</comment>
<dbReference type="InterPro" id="IPR036928">
    <property type="entry name" value="AS_sf"/>
</dbReference>
<keyword evidence="4" id="KW-1185">Reference proteome</keyword>
<evidence type="ECO:0000259" key="2">
    <source>
        <dbReference type="Pfam" id="PF01425"/>
    </source>
</evidence>
<reference evidence="3 4" key="1">
    <citation type="submission" date="2020-02" db="EMBL/GenBank/DDBJ databases">
        <title>Whole-genome analyses of novel actinobacteria.</title>
        <authorList>
            <person name="Sahin N."/>
        </authorList>
    </citation>
    <scope>NUCLEOTIDE SEQUENCE [LARGE SCALE GENOMIC DNA]</scope>
    <source>
        <strain evidence="3 4">A7024</strain>
    </source>
</reference>
<dbReference type="InterPro" id="IPR000120">
    <property type="entry name" value="Amidase"/>
</dbReference>
<dbReference type="RefSeq" id="WP_165232275.1">
    <property type="nucleotide sequence ID" value="NZ_JAAKZV010000011.1"/>
</dbReference>
<dbReference type="PANTHER" id="PTHR11895">
    <property type="entry name" value="TRANSAMIDASE"/>
    <property type="match status" value="1"/>
</dbReference>
<sequence>MAQLHELDAMAQAAAVRAREVSPVELVEHHLDRAERYGEGLGVFLTVTADAARAQAKEAEQQVRDADPGQLPPLFGVPTAIKDLNPTAGVRTTFGSRAYADFTPAGDGHAVALLRAAGTISIGKTNTPEFGLSAYTDNDLAGPARSPWDTTRTAGGSSGGAAAAVAAEIVPFAHGSDGGGSLRIPASCCGIVGFKPARGRISNGPLGSDVTGMPVQGPLSRTVRDAAAMLDAMAVPQPGDPYWAPPLPDGESFLAHAGREPGRLRIGIYTDPGIEGLDVDPEALEAHRAAAALLASLGHEVEEIANPFGDSLRKPFMGVWAGQSLQMKVGDEDQLRPLTRWWREAGRGLSAEQYNDALYGLQTAARRGVQKMAAYDAVLAPTLAVLPHATGWFEEEGPAEAARRQMGYSCFTAAYNATGQPAASLPLHWTADGVPVGVMLAGRPAGEAQLLSLCAQIEAARPWADRRPPLNP</sequence>
<dbReference type="InterPro" id="IPR020556">
    <property type="entry name" value="Amidase_CS"/>
</dbReference>
<dbReference type="Proteomes" id="UP000481583">
    <property type="component" value="Unassembled WGS sequence"/>
</dbReference>
<protein>
    <submittedName>
        <fullName evidence="3">Amidase</fullName>
    </submittedName>
</protein>
<dbReference type="EMBL" id="JAAKZV010000011">
    <property type="protein sequence ID" value="NGN63268.1"/>
    <property type="molecule type" value="Genomic_DNA"/>
</dbReference>
<dbReference type="Pfam" id="PF01425">
    <property type="entry name" value="Amidase"/>
    <property type="match status" value="1"/>
</dbReference>
<dbReference type="Gene3D" id="3.90.1300.10">
    <property type="entry name" value="Amidase signature (AS) domain"/>
    <property type="match status" value="1"/>
</dbReference>
<dbReference type="AlphaFoldDB" id="A0A6G4TVX9"/>
<evidence type="ECO:0000313" key="3">
    <source>
        <dbReference type="EMBL" id="NGN63268.1"/>
    </source>
</evidence>
<gene>
    <name evidence="3" type="ORF">G5C51_05020</name>
</gene>